<evidence type="ECO:0000313" key="1">
    <source>
        <dbReference type="EMBL" id="VBB07164.1"/>
    </source>
</evidence>
<dbReference type="EMBL" id="UPPP01000072">
    <property type="protein sequence ID" value="VBB07164.1"/>
    <property type="molecule type" value="Genomic_DNA"/>
</dbReference>
<dbReference type="RefSeq" id="WP_122628107.1">
    <property type="nucleotide sequence ID" value="NZ_UPPP01000072.1"/>
</dbReference>
<sequence length="74" mass="8271">MDTEQENKNRNIMALLCSETWSNSACCGYVLFAAKSLGYSKEQISELISSINDAFGNHSVEEAKRKYEHSSGTF</sequence>
<evidence type="ECO:0000313" key="2">
    <source>
        <dbReference type="Proteomes" id="UP000277811"/>
    </source>
</evidence>
<keyword evidence="2" id="KW-1185">Reference proteome</keyword>
<organism evidence="1 2">
    <name type="scientific">Lucifera butyrica</name>
    <dbReference type="NCBI Taxonomy" id="1351585"/>
    <lineage>
        <taxon>Bacteria</taxon>
        <taxon>Bacillati</taxon>
        <taxon>Bacillota</taxon>
        <taxon>Negativicutes</taxon>
        <taxon>Veillonellales</taxon>
        <taxon>Veillonellaceae</taxon>
        <taxon>Lucifera</taxon>
    </lineage>
</organism>
<name>A0A498R6P3_9FIRM</name>
<accession>A0A498R6P3</accession>
<dbReference type="AlphaFoldDB" id="A0A498R6P3"/>
<dbReference type="InterPro" id="IPR029032">
    <property type="entry name" value="AhpD-like"/>
</dbReference>
<reference evidence="1 2" key="1">
    <citation type="submission" date="2018-06" db="EMBL/GenBank/DDBJ databases">
        <authorList>
            <person name="Strepis N."/>
        </authorList>
    </citation>
    <scope>NUCLEOTIDE SEQUENCE [LARGE SCALE GENOMIC DNA]</scope>
    <source>
        <strain evidence="1">LUCI</strain>
    </source>
</reference>
<gene>
    <name evidence="1" type="ORF">LUCI_2408</name>
</gene>
<dbReference type="Proteomes" id="UP000277811">
    <property type="component" value="Unassembled WGS sequence"/>
</dbReference>
<dbReference type="SUPFAM" id="SSF69118">
    <property type="entry name" value="AhpD-like"/>
    <property type="match status" value="1"/>
</dbReference>
<proteinExistence type="predicted"/>
<protein>
    <submittedName>
        <fullName evidence="1">Uncharacterized protein</fullName>
    </submittedName>
</protein>
<dbReference type="OrthoDB" id="1913115at2"/>